<reference evidence="2" key="1">
    <citation type="submission" date="2021-03" db="EMBL/GenBank/DDBJ databases">
        <title>Draft genome sequence of rust myrtle Austropuccinia psidii MF-1, a brazilian biotype.</title>
        <authorList>
            <person name="Quecine M.C."/>
            <person name="Pachon D.M.R."/>
            <person name="Bonatelli M.L."/>
            <person name="Correr F.H."/>
            <person name="Franceschini L.M."/>
            <person name="Leite T.F."/>
            <person name="Margarido G.R.A."/>
            <person name="Almeida C.A."/>
            <person name="Ferrarezi J.A."/>
            <person name="Labate C.A."/>
        </authorList>
    </citation>
    <scope>NUCLEOTIDE SEQUENCE</scope>
    <source>
        <strain evidence="2">MF-1</strain>
    </source>
</reference>
<protein>
    <submittedName>
        <fullName evidence="2">Uncharacterized protein</fullName>
    </submittedName>
</protein>
<dbReference type="AlphaFoldDB" id="A0A9Q3DBY0"/>
<keyword evidence="3" id="KW-1185">Reference proteome</keyword>
<name>A0A9Q3DBY0_9BASI</name>
<organism evidence="2 3">
    <name type="scientific">Austropuccinia psidii MF-1</name>
    <dbReference type="NCBI Taxonomy" id="1389203"/>
    <lineage>
        <taxon>Eukaryota</taxon>
        <taxon>Fungi</taxon>
        <taxon>Dikarya</taxon>
        <taxon>Basidiomycota</taxon>
        <taxon>Pucciniomycotina</taxon>
        <taxon>Pucciniomycetes</taxon>
        <taxon>Pucciniales</taxon>
        <taxon>Sphaerophragmiaceae</taxon>
        <taxon>Austropuccinia</taxon>
    </lineage>
</organism>
<feature type="region of interest" description="Disordered" evidence="1">
    <location>
        <begin position="299"/>
        <end position="329"/>
    </location>
</feature>
<feature type="compositionally biased region" description="Low complexity" evidence="1">
    <location>
        <begin position="319"/>
        <end position="329"/>
    </location>
</feature>
<accession>A0A9Q3DBY0</accession>
<feature type="compositionally biased region" description="Basic and acidic residues" evidence="1">
    <location>
        <begin position="41"/>
        <end position="61"/>
    </location>
</feature>
<dbReference type="EMBL" id="AVOT02016124">
    <property type="protein sequence ID" value="MBW0501046.1"/>
    <property type="molecule type" value="Genomic_DNA"/>
</dbReference>
<feature type="compositionally biased region" description="Acidic residues" evidence="1">
    <location>
        <begin position="88"/>
        <end position="102"/>
    </location>
</feature>
<comment type="caution">
    <text evidence="2">The sequence shown here is derived from an EMBL/GenBank/DDBJ whole genome shotgun (WGS) entry which is preliminary data.</text>
</comment>
<evidence type="ECO:0000313" key="2">
    <source>
        <dbReference type="EMBL" id="MBW0501046.1"/>
    </source>
</evidence>
<dbReference type="OrthoDB" id="2447685at2759"/>
<evidence type="ECO:0000256" key="1">
    <source>
        <dbReference type="SAM" id="MobiDB-lite"/>
    </source>
</evidence>
<evidence type="ECO:0000313" key="3">
    <source>
        <dbReference type="Proteomes" id="UP000765509"/>
    </source>
</evidence>
<proteinExistence type="predicted"/>
<feature type="region of interest" description="Disordered" evidence="1">
    <location>
        <begin position="1"/>
        <end position="124"/>
    </location>
</feature>
<gene>
    <name evidence="2" type="ORF">O181_040761</name>
</gene>
<dbReference type="Proteomes" id="UP000765509">
    <property type="component" value="Unassembled WGS sequence"/>
</dbReference>
<sequence>MPIQHSPPARQTRSQARDQAVLTTTPRAPFDGTPEVPQLRAHLDRGSNVEGEEPSRKEGRGPSRSSSFAEVVGCFTGLSRTTVKGPGEEEGENSVEEEDSDGTEGFPAPVGASQGTGGPTLAQLNQPVSHQFEPSLLAIMQQITQIMANLQAASSSEASRPSAFNTPSMKAPEFFDGTEPFKVRRFIKSPENLSFIMICQTSLMTGRKFSIPLHFLLAARKAEAEVDSLRMKEGGHVSLYISDFRSLYSRIGDWVKRALIHHFRKGFPSRILDQLASHPSRIDSLQDLMDITLELDTSCHERQKEKSHHQEKKPEATKSNSSHPQNSSS</sequence>